<dbReference type="Gene3D" id="3.90.226.10">
    <property type="entry name" value="2-enoyl-CoA Hydratase, Chain A, domain 1"/>
    <property type="match status" value="2"/>
</dbReference>
<keyword evidence="9" id="KW-0275">Fatty acid biosynthesis</keyword>
<keyword evidence="8" id="KW-0443">Lipid metabolism</keyword>
<dbReference type="Pfam" id="PF02785">
    <property type="entry name" value="Biotin_carb_C"/>
    <property type="match status" value="1"/>
</dbReference>
<dbReference type="Pfam" id="PF13679">
    <property type="entry name" value="Methyltransf_32"/>
    <property type="match status" value="1"/>
</dbReference>
<dbReference type="InterPro" id="IPR029052">
    <property type="entry name" value="Metallo-depent_PP-like"/>
</dbReference>
<dbReference type="InterPro" id="IPR011053">
    <property type="entry name" value="Single_hybrid_motif"/>
</dbReference>
<dbReference type="SUPFAM" id="SSF51230">
    <property type="entry name" value="Single hybrid motif"/>
    <property type="match status" value="1"/>
</dbReference>
<dbReference type="FunFam" id="2.40.50.100:FF:000005">
    <property type="entry name" value="Acetyl-CoA carboxylase 1"/>
    <property type="match status" value="1"/>
</dbReference>
<dbReference type="Gene3D" id="3.60.21.10">
    <property type="match status" value="1"/>
</dbReference>
<dbReference type="FunFam" id="3.30.1490.20:FF:000003">
    <property type="entry name" value="acetyl-CoA carboxylase isoform X1"/>
    <property type="match status" value="1"/>
</dbReference>
<dbReference type="GO" id="GO:0005524">
    <property type="term" value="F:ATP binding"/>
    <property type="evidence" value="ECO:0007669"/>
    <property type="project" value="UniProtKB-UniRule"/>
</dbReference>
<feature type="domain" description="CoA carboxyltransferase N-terminal" evidence="20">
    <location>
        <begin position="3438"/>
        <end position="3763"/>
    </location>
</feature>
<evidence type="ECO:0000256" key="7">
    <source>
        <dbReference type="ARBA" id="ARBA00022840"/>
    </source>
</evidence>
<dbReference type="PANTHER" id="PTHR45728">
    <property type="entry name" value="ACETYL-COA CARBOXYLASE, ISOFORM A"/>
    <property type="match status" value="1"/>
</dbReference>
<keyword evidence="7 14" id="KW-0067">ATP-binding</keyword>
<feature type="domain" description="Biotin carboxylation" evidence="19">
    <location>
        <begin position="2066"/>
        <end position="2561"/>
    </location>
</feature>
<dbReference type="InterPro" id="IPR011054">
    <property type="entry name" value="Rudment_hybrid_motif"/>
</dbReference>
<feature type="coiled-coil region" evidence="15">
    <location>
        <begin position="1803"/>
        <end position="1862"/>
    </location>
</feature>
<evidence type="ECO:0000256" key="12">
    <source>
        <dbReference type="ARBA" id="ARBA00048065"/>
    </source>
</evidence>
<protein>
    <submittedName>
        <fullName evidence="22">Acetyl-CoA carboxylase 1</fullName>
    </submittedName>
</protein>
<dbReference type="SUPFAM" id="SSF51246">
    <property type="entry name" value="Rudiment single hybrid motif"/>
    <property type="match status" value="1"/>
</dbReference>
<dbReference type="InterPro" id="IPR027417">
    <property type="entry name" value="P-loop_NTPase"/>
</dbReference>
<evidence type="ECO:0000313" key="23">
    <source>
        <dbReference type="Proteomes" id="UP000186817"/>
    </source>
</evidence>
<dbReference type="Pfam" id="PF01039">
    <property type="entry name" value="Carboxyl_trans"/>
    <property type="match status" value="1"/>
</dbReference>
<dbReference type="EMBL" id="LSRX01001262">
    <property type="protein sequence ID" value="OLP81638.1"/>
    <property type="molecule type" value="Genomic_DNA"/>
</dbReference>
<dbReference type="Gene3D" id="3.90.1770.10">
    <property type="entry name" value="PreATP-grasp domain"/>
    <property type="match status" value="1"/>
</dbReference>
<keyword evidence="4" id="KW-0436">Ligase</keyword>
<comment type="caution">
    <text evidence="22">The sequence shown here is derived from an EMBL/GenBank/DDBJ whole genome shotgun (WGS) entry which is preliminary data.</text>
</comment>
<evidence type="ECO:0000259" key="21">
    <source>
        <dbReference type="PROSITE" id="PS50989"/>
    </source>
</evidence>
<dbReference type="InterPro" id="IPR005479">
    <property type="entry name" value="CPAse_ATP-bd"/>
</dbReference>
<evidence type="ECO:0000256" key="11">
    <source>
        <dbReference type="ARBA" id="ARBA00023268"/>
    </source>
</evidence>
<reference evidence="22 23" key="1">
    <citation type="submission" date="2016-02" db="EMBL/GenBank/DDBJ databases">
        <title>Genome analysis of coral dinoflagellate symbionts highlights evolutionary adaptations to a symbiotic lifestyle.</title>
        <authorList>
            <person name="Aranda M."/>
            <person name="Li Y."/>
            <person name="Liew Y.J."/>
            <person name="Baumgarten S."/>
            <person name="Simakov O."/>
            <person name="Wilson M."/>
            <person name="Piel J."/>
            <person name="Ashoor H."/>
            <person name="Bougouffa S."/>
            <person name="Bajic V.B."/>
            <person name="Ryu T."/>
            <person name="Ravasi T."/>
            <person name="Bayer T."/>
            <person name="Micklem G."/>
            <person name="Kim H."/>
            <person name="Bhak J."/>
            <person name="Lajeunesse T.C."/>
            <person name="Voolstra C.R."/>
        </authorList>
    </citation>
    <scope>NUCLEOTIDE SEQUENCE [LARGE SCALE GENOMIC DNA]</scope>
    <source>
        <strain evidence="22 23">CCMP2467</strain>
    </source>
</reference>
<dbReference type="SUPFAM" id="SSF52096">
    <property type="entry name" value="ClpP/crotonase"/>
    <property type="match status" value="2"/>
</dbReference>
<dbReference type="InterPro" id="IPR011761">
    <property type="entry name" value="ATP-grasp"/>
</dbReference>
<dbReference type="InterPro" id="IPR001882">
    <property type="entry name" value="Biotin_BS"/>
</dbReference>
<dbReference type="Pfam" id="PF08326">
    <property type="entry name" value="ACC_central"/>
    <property type="match status" value="2"/>
</dbReference>
<dbReference type="GO" id="GO:0006633">
    <property type="term" value="P:fatty acid biosynthetic process"/>
    <property type="evidence" value="ECO:0007669"/>
    <property type="project" value="UniProtKB-KW"/>
</dbReference>
<keyword evidence="11" id="KW-0511">Multifunctional enzyme</keyword>
<dbReference type="SUPFAM" id="SSF56300">
    <property type="entry name" value="Metallo-dependent phosphatases"/>
    <property type="match status" value="1"/>
</dbReference>
<dbReference type="Pfam" id="PF21385">
    <property type="entry name" value="ACCA_BT"/>
    <property type="match status" value="1"/>
</dbReference>
<feature type="domain" description="ATP-grasp" evidence="18">
    <location>
        <begin position="2218"/>
        <end position="2410"/>
    </location>
</feature>
<dbReference type="PROSITE" id="PS50989">
    <property type="entry name" value="COA_CT_CTER"/>
    <property type="match status" value="1"/>
</dbReference>
<dbReference type="InterPro" id="IPR004963">
    <property type="entry name" value="PAE/NOTUM"/>
</dbReference>
<dbReference type="FunFam" id="3.90.226.10:FF:000010">
    <property type="entry name" value="acetyl-CoA carboxylase isoform X2"/>
    <property type="match status" value="1"/>
</dbReference>
<evidence type="ECO:0000256" key="6">
    <source>
        <dbReference type="ARBA" id="ARBA00022832"/>
    </source>
</evidence>
<dbReference type="InterPro" id="IPR029063">
    <property type="entry name" value="SAM-dependent_MTases_sf"/>
</dbReference>
<feature type="domain" description="CoA carboxyltransferase C-terminal" evidence="21">
    <location>
        <begin position="3769"/>
        <end position="4082"/>
    </location>
</feature>
<evidence type="ECO:0000256" key="8">
    <source>
        <dbReference type="ARBA" id="ARBA00023098"/>
    </source>
</evidence>
<dbReference type="PROSITE" id="PS00867">
    <property type="entry name" value="CPSASE_2"/>
    <property type="match status" value="1"/>
</dbReference>
<evidence type="ECO:0000256" key="5">
    <source>
        <dbReference type="ARBA" id="ARBA00022741"/>
    </source>
</evidence>
<dbReference type="InterPro" id="IPR005481">
    <property type="entry name" value="BC-like_N"/>
</dbReference>
<dbReference type="InterPro" id="IPR000089">
    <property type="entry name" value="Biotin_lipoyl"/>
</dbReference>
<dbReference type="Pfam" id="PF03283">
    <property type="entry name" value="PAE"/>
    <property type="match status" value="1"/>
</dbReference>
<dbReference type="Proteomes" id="UP000186817">
    <property type="component" value="Unassembled WGS sequence"/>
</dbReference>
<comment type="pathway">
    <text evidence="2">Lipid metabolism; malonyl-CoA biosynthesis; malonyl-CoA from acetyl-CoA: step 1/1.</text>
</comment>
<dbReference type="UniPathway" id="UPA00655">
    <property type="reaction ID" value="UER00711"/>
</dbReference>
<dbReference type="Gene3D" id="3.30.1490.20">
    <property type="entry name" value="ATP-grasp fold, A domain"/>
    <property type="match status" value="1"/>
</dbReference>
<evidence type="ECO:0000313" key="22">
    <source>
        <dbReference type="EMBL" id="OLP81638.1"/>
    </source>
</evidence>
<sequence>MGTCAAGPWCFSGDLSSQNGFSQQKAKLLGARTGIFDRSGSPLQQASKVYVPYCTSDAYMGDGAFGPWQFRGARVVRAVLKDLRTRGLRPGSRLIFGGGSAGSRGAMVLLDEVTKMLPGIQVHGFLDSPYWIDIPSSAANFSGFQQQTRDVLTNFNAWSVVSQTCYAQYRSEEAWKCLFGQYRMAFVRTPYLLIASQFDSWQLSHLVHGYSGIQDQPAFTPTEVAYTEKFAAQTRSGLDELAKAVPSGSYIYSAACYNHHISEKGIFFTSATSSGFTESEALAAIWRGHGDAIDRCERLESAFRGPGGSDLGGERAAAPKWPGSSCVMSGYAATSSLTRISATKQSTIAKLIDRFWDGKPELAADDMDVRMPEGWQLRLWDCIRESEDKEEMQRAAKRFTNKACVSLQVRQGFREEKRQGRQLQKKSREQVLLQKYALLALPVPEVDALEVDWLSAPRAVVPELNCLPARRYFALRQSSLLGRELRKLREKRQQIAYLAKQVLERLRVAKRPVRRIVDFGGGRGDFALALAWLLGRSELATPEIVVLELEAAYCEQGRKRSAALAKSCPEAARVNFVCQDLRHFQEPFELAVGLHACGPLVDAVLLHCFASRAEFVLLTCCFGKIPKRCDDFELSYPRASSALIRGREDFFELCRLADAPVEKESAQAMRLLNSDRCCWVRQRGGWAHLCCIPRSVTNKNVLVVGAADALEAGVLDVTAPMAVGRASWEGLRGLAPATISEQPPGTLRIVMVADTHCRHRQLSMPPGDLLLVCGDFTKSGLREEVEDFAAWLDSLPYTAKVVVAGNHEITFDHGYYNSKGHVYHKDSLEPINPVQIKEIIAGRAGLHYLEDELLELEIGEEFSPIRIFGSPSQGPFFSDHSMAAFGRSFEQEEKAQAAVEADDVAAGSRAVPCMVCGGDCCKNTPVESIDILVTHGPAVLKQKPVLHAFGHIHEGYGVRASASTYFVNSAICSERYIPQRLPIVCDLLRAGPQEARGLRFDGGRLYVRLMHELHDGRPELHTATHSSGYRNKASFSLGKQFVGEQESCAGELNELAVKLQELAQKESDAEFFVEAALKLTRSGRLGVKRLGAKAHLRQCLASMVPRLVLRGEEAVDSWLKGQGARFITDLRAMVPAVQSVTYQVAPAGSDEKPPKSPWHPRYPMFKAGVTRLAEGLREEKFSIHSSRLSMGIPSCLGRIRPSWPPGVRAPWVLVAIAASAAFLGSQVIEDAPVGCPGQHLPYRLSPDSFSEVNGKAEEAMIQVLCGWVEELVQTAQAKTLCMFGRNSGFIGLALQHRFGFKRVYAHTHCPVTLADAEASVAMNSAPGWILGRCEKYDFGGVLAKIPEGEGPLLVHVTNSRHGLADGVIPALKRRRDVYAVAYNSCDLEIRKFRSFDLLAGTEFLSYFLLVRRPATLILPVGPPGVGKSWIARQLAATAACAVFERDLAFFEERLRSEVGFAEAKRRTHQRLLESLHAARGHQGQLPSSILLDSTNGAQSARRKAYCEAYEPYRLICIAIRCGNLDELVCRIRRRAESADVITSVPGLGVSDDQETPEHERLVAGGGLRPDASDQEFGEKVSRILHAIEWPSREELERFGSRSASFTSVALLWQSWIVEKRPPARALPAAPPPKEVGGDTHIVVSGCSHAVVGTIVNGSYVRTAENHGKPVYKKTEQTKDGVDVHIYFWDDKQNPTFCGWWFGPRVGAEEVWAYNPGRMLGTAPLGGWKVPYDGPVDTNFAISVDRKASDEDRRLKKEAAAKIQAEAARAAKQIRLVAQKLATVKIETLESLEEELTAVLDKELEACGDEKAKVKEECDKALEQARSRVEQQKEAKVKAAPMLEELDGRLTTAEAALKKIEAKKPLMRDSRHPQAPFRAMSCFGACGLAVSLVLFIFVSAVVKGLDVWHFLIEQPPGCAHEPLPGNQSGVKVLVAGLAKCGTRTICHALNEIGVNAYHSEDFHFLPWWDFVSEVRAQKSQYSSVAAAELAWAMKSDKDLTAQLMRKISSCRMEAIAFDGLEVLMDTIWESNTDAKIFCACLSCRAPEAAMDLNPLATYVKEREGKRVIRKILISNNGMAAVKAILSMRRWTFTEFGSEQLITFVAMATPDDLNANAEFIRLADSFVEVPSGKNVNNYANVDLICRIAQEQQVDAVWPGWGHASENPKLPAKLKEIGITFIGPPSGVMAALGDKIAANILAQTAKVPSIPWSGDGLTCTLTDEGTVPDEVFNKAMVRTVDEAVERAEKVGFPIMVKASEGGGGKGIRKATNMEELKVAFTNVSTEVPGSPIFLMRMVSKARHLEIQILGDEYGNTLALNGRDCSTQRRFQKIFEEGPPTIAKPDVFHEMERAAMRLTALVSYRGAGTVEYLYSPETDTFCFLELNPRLQVEHPVTEAITGVNMPATQLQIAMGIPLYNVPDIRRFYGMDPAVCSKIDFFAVDYPPITSHCCASRITAENPDEGFKPTSGKINSVRFQSAGDCWGYFSVGLKGGIHEFADSQFGHIFAKGPNREAARKSLRFALMNLDISGDIRHPVDYLVDLIETQAYKENTIDTMWLDGLIASKAISPSTGVMDVVFYAAVYRAFSMVKSRTQDALEAMQKGQLVLLGKSDTDALVNFPVEITYDGKKFCFQVSRLRSDVYAFSINNKTLKAKVRQQPDGSLYVSIGSISQQVKGQEEALGLRLIIGAQTIMVPTVYDPSELRSDVNGKVVRYLHDEGTEIGKGEAYIELEAMKMIMSLKSGEAGKISHSLSPGAIVSAGEVLAKLELKDPSKVKKISLFQGDFEMSAKPEPDVPAPREDLQAFLDGYHSEQKGPQLVEQMFASFANREAASETVRGVLEKYLSNERPFAASIEKKQPYDKLLLDLINEGKDSMEKVLFMVAAHNKLAERSHAVMALIREMLAAEGSGMSCMYVPDLQLEDDMAGAVQEKIVELSQLPSSAAVAGDYGSVRYLAQQLLDTVPQESYEERSKHFREQLAALKEDTVKAKAMTAELPGAVDGSLEMELLVEALSDSDAKIQERAMHAYLSWLAAPSRLTKVEVQAATKTAVWTQFFPVTAEQEHNRHGLLAVVADLNGLELEKLLAPLVKLQSGVQGVPINFLHIVVGRDAFPSITDRTLFYNTDSELQQVLTRCQGIFARQAELLKAAGVGEICVALPQPPRHPRFLKFSLDPTSEEWSENEMGRDLWPSFTGLLELSMLQRLYTLQRIHKEVRPTSHIYLATPMMGGKAPTSELLMRALFLSGVSKESFSQSLTDSLDVALEEVEHAMLDPRVAKLGPSVTSRIFVHFVSELDMDLAELEQRFTDTISSHVGHRGSEVIKLCIDEIEVKVHRRVGGATETLRLSLSSLNGGFLKPKMLREFPDPVTGFPLRWEAAKGAAPLTSLDHPHVTDAAALSRYQAKRVAARRAGSTYAYDLPGMLQLALTMKWIAFTGTSTNSASPRGEARGPRRRSPSPRGRAGVVSVPSKVPESMPKELLAAVELVMDWSKMELVETERPEGANDLGMLAWKLTLKTPECPEGRVVILIANDVTFQAGSFGVREDQFFQKASELARKLGLPRVYVSCNSGARVGLVEELKPLYKIQWWDEKDCSKGFEYLYLSKEDYEKLPPGTVEARKVSEGGQERYILDAIIGEGLKSTQGGIGVENLQGSGLIAGETSRAYQETFTLSYITGRSVGIGAYLNRLGQRNIQMVSSPMILTGYSALNKLLGKNVYSSQDQLGGPQIMVPNGVTHQVVRDDQEGMSAILDWLSYVPKDVSCLPPVCQPAGADPWDRDVEFEPTQLPYDPRDFLRGVIDYEGNRKRGFFDAGSWTEYLEGWGKTVIVGRARLGGMPMGVIAVETRSVERLVPADPSNPASAEVKELNGGKVWFPDSAFKTAQALRDFNRGENLPAIIFANWRGFSGGTRDMFNEILKFGAMIVDALVDYEHPIFIYIPKHGELRGGAWVVIDPAINPDKMEMYADVDARGGILEPPGIVEVKYRAPQQIEAMHRIDAKLKELDSKLEGSQGPQKLELEKEIKAREKQLLPLYTSVATTFADLHDRAGRMKAKNVIRDSVSWKDSRRYFFWRVKRRVLQDHMIKQLQKADQTLSHKGGEALIQKWAAESNVDFSSDMKMVSWLESQSIEARAEAIRTAFLKNQIQSLFSQLPAGEKGGLLSSLKA</sequence>
<keyword evidence="6" id="KW-0276">Fatty acid metabolism</keyword>
<dbReference type="GO" id="GO:0046872">
    <property type="term" value="F:metal ion binding"/>
    <property type="evidence" value="ECO:0007669"/>
    <property type="project" value="InterPro"/>
</dbReference>
<name>A0A1Q9CFD2_SYMMI</name>
<evidence type="ECO:0000256" key="16">
    <source>
        <dbReference type="SAM" id="MobiDB-lite"/>
    </source>
</evidence>
<feature type="domain" description="Lipoyl-binding" evidence="17">
    <location>
        <begin position="2692"/>
        <end position="2766"/>
    </location>
</feature>
<proteinExistence type="predicted"/>
<dbReference type="Gene3D" id="3.40.50.300">
    <property type="entry name" value="P-loop containing nucleotide triphosphate hydrolases"/>
    <property type="match status" value="2"/>
</dbReference>
<dbReference type="InterPro" id="IPR034733">
    <property type="entry name" value="AcCoA_carboxyl_beta"/>
</dbReference>
<dbReference type="InterPro" id="IPR013815">
    <property type="entry name" value="ATP_grasp_subdomain_1"/>
</dbReference>
<dbReference type="Gene3D" id="3.40.50.20">
    <property type="match status" value="1"/>
</dbReference>
<dbReference type="SUPFAM" id="SSF52540">
    <property type="entry name" value="P-loop containing nucleoside triphosphate hydrolases"/>
    <property type="match status" value="1"/>
</dbReference>
<keyword evidence="23" id="KW-1185">Reference proteome</keyword>
<comment type="catalytic activity">
    <reaction evidence="13">
        <text>N(6)-biotinyl-L-lysyl-[protein] + hydrogencarbonate + ATP = N(6)-carboxybiotinyl-L-lysyl-[protein] + ADP + phosphate + H(+)</text>
        <dbReference type="Rhea" id="RHEA:13501"/>
        <dbReference type="Rhea" id="RHEA-COMP:10505"/>
        <dbReference type="Rhea" id="RHEA-COMP:10506"/>
        <dbReference type="ChEBI" id="CHEBI:15378"/>
        <dbReference type="ChEBI" id="CHEBI:17544"/>
        <dbReference type="ChEBI" id="CHEBI:30616"/>
        <dbReference type="ChEBI" id="CHEBI:43474"/>
        <dbReference type="ChEBI" id="CHEBI:83144"/>
        <dbReference type="ChEBI" id="CHEBI:83145"/>
        <dbReference type="ChEBI" id="CHEBI:456216"/>
        <dbReference type="EC" id="6.3.4.14"/>
    </reaction>
</comment>
<evidence type="ECO:0000256" key="15">
    <source>
        <dbReference type="SAM" id="Coils"/>
    </source>
</evidence>
<dbReference type="Pfam" id="PF00364">
    <property type="entry name" value="Biotin_lipoyl"/>
    <property type="match status" value="1"/>
</dbReference>
<evidence type="ECO:0000256" key="4">
    <source>
        <dbReference type="ARBA" id="ARBA00022598"/>
    </source>
</evidence>
<dbReference type="PROSITE" id="PS50979">
    <property type="entry name" value="BC"/>
    <property type="match status" value="1"/>
</dbReference>
<dbReference type="PROSITE" id="PS00866">
    <property type="entry name" value="CPSASE_1"/>
    <property type="match status" value="1"/>
</dbReference>
<dbReference type="GO" id="GO:2001295">
    <property type="term" value="P:malonyl-CoA biosynthetic process"/>
    <property type="evidence" value="ECO:0007669"/>
    <property type="project" value="UniProtKB-UniPathway"/>
</dbReference>
<dbReference type="InterPro" id="IPR013537">
    <property type="entry name" value="AcCoA_COase_cen"/>
</dbReference>
<evidence type="ECO:0000256" key="3">
    <source>
        <dbReference type="ARBA" id="ARBA00022516"/>
    </source>
</evidence>
<dbReference type="InterPro" id="IPR016185">
    <property type="entry name" value="PreATP-grasp_dom_sf"/>
</dbReference>
<dbReference type="InterPro" id="IPR005482">
    <property type="entry name" value="Biotin_COase_C"/>
</dbReference>
<keyword evidence="5 14" id="KW-0547">Nucleotide-binding</keyword>
<dbReference type="Gene3D" id="3.30.470.20">
    <property type="entry name" value="ATP-grasp fold, B domain"/>
    <property type="match status" value="1"/>
</dbReference>
<dbReference type="Gene3D" id="2.40.50.100">
    <property type="match status" value="1"/>
</dbReference>
<dbReference type="InterPro" id="IPR049076">
    <property type="entry name" value="ACCA"/>
</dbReference>
<dbReference type="InterPro" id="IPR011762">
    <property type="entry name" value="COA_CT_N"/>
</dbReference>
<dbReference type="GO" id="GO:0004075">
    <property type="term" value="F:biotin carboxylase activity"/>
    <property type="evidence" value="ECO:0007669"/>
    <property type="project" value="UniProtKB-EC"/>
</dbReference>
<dbReference type="PANTHER" id="PTHR45728:SF3">
    <property type="entry name" value="ACETYL-COA CARBOXYLASE"/>
    <property type="match status" value="1"/>
</dbReference>
<dbReference type="OrthoDB" id="196847at2759"/>
<dbReference type="GO" id="GO:0016787">
    <property type="term" value="F:hydrolase activity"/>
    <property type="evidence" value="ECO:0007669"/>
    <property type="project" value="InterPro"/>
</dbReference>
<dbReference type="SUPFAM" id="SSF53335">
    <property type="entry name" value="S-adenosyl-L-methionine-dependent methyltransferases"/>
    <property type="match status" value="1"/>
</dbReference>
<organism evidence="22 23">
    <name type="scientific">Symbiodinium microadriaticum</name>
    <name type="common">Dinoflagellate</name>
    <name type="synonym">Zooxanthella microadriatica</name>
    <dbReference type="NCBI Taxonomy" id="2951"/>
    <lineage>
        <taxon>Eukaryota</taxon>
        <taxon>Sar</taxon>
        <taxon>Alveolata</taxon>
        <taxon>Dinophyceae</taxon>
        <taxon>Suessiales</taxon>
        <taxon>Symbiodiniaceae</taxon>
        <taxon>Symbiodinium</taxon>
    </lineage>
</organism>
<dbReference type="InterPro" id="IPR029045">
    <property type="entry name" value="ClpP/crotonase-like_dom_sf"/>
</dbReference>
<dbReference type="GO" id="GO:0003989">
    <property type="term" value="F:acetyl-CoA carboxylase activity"/>
    <property type="evidence" value="ECO:0007669"/>
    <property type="project" value="UniProtKB-EC"/>
</dbReference>
<dbReference type="CDD" id="cd06850">
    <property type="entry name" value="biotinyl_domain"/>
    <property type="match status" value="1"/>
</dbReference>
<evidence type="ECO:0000259" key="17">
    <source>
        <dbReference type="PROSITE" id="PS50968"/>
    </source>
</evidence>
<evidence type="ECO:0000259" key="20">
    <source>
        <dbReference type="PROSITE" id="PS50980"/>
    </source>
</evidence>
<dbReference type="InterPro" id="IPR011763">
    <property type="entry name" value="COA_CT_C"/>
</dbReference>
<keyword evidence="3" id="KW-0444">Lipid biosynthesis</keyword>
<dbReference type="InterPro" id="IPR025714">
    <property type="entry name" value="Methyltranfer_dom"/>
</dbReference>
<keyword evidence="10" id="KW-0092">Biotin</keyword>
<dbReference type="SUPFAM" id="SSF52440">
    <property type="entry name" value="PreATP-grasp domain"/>
    <property type="match status" value="1"/>
</dbReference>
<dbReference type="SMART" id="SM00878">
    <property type="entry name" value="Biotin_carb_C"/>
    <property type="match status" value="1"/>
</dbReference>
<dbReference type="Pfam" id="PF00289">
    <property type="entry name" value="Biotin_carb_N"/>
    <property type="match status" value="1"/>
</dbReference>
<dbReference type="SUPFAM" id="SSF56059">
    <property type="entry name" value="Glutathione synthetase ATP-binding domain-like"/>
    <property type="match status" value="1"/>
</dbReference>
<dbReference type="Gene3D" id="2.40.460.10">
    <property type="entry name" value="Biotin dependent carboxylase carboxyltransferase"/>
    <property type="match status" value="1"/>
</dbReference>
<evidence type="ECO:0000256" key="13">
    <source>
        <dbReference type="ARBA" id="ARBA00048600"/>
    </source>
</evidence>
<accession>A0A1Q9CFD2</accession>
<dbReference type="PROSITE" id="PS50980">
    <property type="entry name" value="COA_CT_NTER"/>
    <property type="match status" value="1"/>
</dbReference>
<evidence type="ECO:0000259" key="18">
    <source>
        <dbReference type="PROSITE" id="PS50975"/>
    </source>
</evidence>
<evidence type="ECO:0000256" key="1">
    <source>
        <dbReference type="ARBA" id="ARBA00001953"/>
    </source>
</evidence>
<evidence type="ECO:0000256" key="2">
    <source>
        <dbReference type="ARBA" id="ARBA00004956"/>
    </source>
</evidence>
<evidence type="ECO:0000256" key="10">
    <source>
        <dbReference type="ARBA" id="ARBA00023267"/>
    </source>
</evidence>
<evidence type="ECO:0000259" key="19">
    <source>
        <dbReference type="PROSITE" id="PS50979"/>
    </source>
</evidence>
<keyword evidence="15" id="KW-0175">Coiled coil</keyword>
<dbReference type="PROSITE" id="PS50975">
    <property type="entry name" value="ATP_GRASP"/>
    <property type="match status" value="1"/>
</dbReference>
<dbReference type="PROSITE" id="PS00188">
    <property type="entry name" value="BIOTIN"/>
    <property type="match status" value="1"/>
</dbReference>
<comment type="cofactor">
    <cofactor evidence="1">
        <name>biotin</name>
        <dbReference type="ChEBI" id="CHEBI:57586"/>
    </cofactor>
</comment>
<evidence type="ECO:0000256" key="9">
    <source>
        <dbReference type="ARBA" id="ARBA00023160"/>
    </source>
</evidence>
<feature type="region of interest" description="Disordered" evidence="16">
    <location>
        <begin position="3434"/>
        <end position="3464"/>
    </location>
</feature>
<dbReference type="InterPro" id="IPR049074">
    <property type="entry name" value="ACCA_BT"/>
</dbReference>
<gene>
    <name evidence="22" type="primary">ACC1</name>
    <name evidence="22" type="ORF">AK812_SmicGene37791</name>
</gene>
<dbReference type="PROSITE" id="PS50968">
    <property type="entry name" value="BIOTINYL_LIPOYL"/>
    <property type="match status" value="1"/>
</dbReference>
<evidence type="ECO:0000256" key="14">
    <source>
        <dbReference type="PROSITE-ProRule" id="PRU00409"/>
    </source>
</evidence>
<dbReference type="Pfam" id="PF02786">
    <property type="entry name" value="CPSase_L_D2"/>
    <property type="match status" value="1"/>
</dbReference>
<comment type="catalytic activity">
    <reaction evidence="12">
        <text>hydrogencarbonate + acetyl-CoA + ATP = malonyl-CoA + ADP + phosphate + H(+)</text>
        <dbReference type="Rhea" id="RHEA:11308"/>
        <dbReference type="ChEBI" id="CHEBI:15378"/>
        <dbReference type="ChEBI" id="CHEBI:17544"/>
        <dbReference type="ChEBI" id="CHEBI:30616"/>
        <dbReference type="ChEBI" id="CHEBI:43474"/>
        <dbReference type="ChEBI" id="CHEBI:57288"/>
        <dbReference type="ChEBI" id="CHEBI:57384"/>
        <dbReference type="ChEBI" id="CHEBI:456216"/>
        <dbReference type="EC" id="6.4.1.2"/>
    </reaction>
</comment>
<dbReference type="Gene3D" id="3.40.50.150">
    <property type="entry name" value="Vaccinia Virus protein VP39"/>
    <property type="match status" value="2"/>
</dbReference>
<dbReference type="InterPro" id="IPR011764">
    <property type="entry name" value="Biotin_carboxylation_dom"/>
</dbReference>